<organism evidence="13">
    <name type="scientific">hydrocarbon metagenome</name>
    <dbReference type="NCBI Taxonomy" id="938273"/>
    <lineage>
        <taxon>unclassified sequences</taxon>
        <taxon>metagenomes</taxon>
        <taxon>ecological metagenomes</taxon>
    </lineage>
</organism>
<gene>
    <name evidence="13" type="ORF">ASZ90_003670</name>
</gene>
<evidence type="ECO:0000256" key="6">
    <source>
        <dbReference type="ARBA" id="ARBA00022842"/>
    </source>
</evidence>
<name>A0A0W8FZZ7_9ZZZZ</name>
<dbReference type="InterPro" id="IPR004488">
    <property type="entry name" value="Mg/Co-transport_prot_CorA"/>
</dbReference>
<keyword evidence="7 12" id="KW-1133">Transmembrane helix</keyword>
<dbReference type="InterPro" id="IPR045861">
    <property type="entry name" value="CorA_cytoplasmic_dom"/>
</dbReference>
<dbReference type="PANTHER" id="PTHR46494">
    <property type="entry name" value="CORA FAMILY METAL ION TRANSPORTER (EUROFUNG)"/>
    <property type="match status" value="1"/>
</dbReference>
<dbReference type="Gene3D" id="1.20.58.340">
    <property type="entry name" value="Magnesium transport protein CorA, transmembrane region"/>
    <property type="match status" value="2"/>
</dbReference>
<dbReference type="NCBIfam" id="TIGR00383">
    <property type="entry name" value="corA"/>
    <property type="match status" value="1"/>
</dbReference>
<dbReference type="EMBL" id="LNQE01000456">
    <property type="protein sequence ID" value="KUG26484.1"/>
    <property type="molecule type" value="Genomic_DNA"/>
</dbReference>
<keyword evidence="3" id="KW-0813">Transport</keyword>
<reference evidence="13" key="1">
    <citation type="journal article" date="2015" name="Proc. Natl. Acad. Sci. U.S.A.">
        <title>Networks of energetic and metabolic interactions define dynamics in microbial communities.</title>
        <authorList>
            <person name="Embree M."/>
            <person name="Liu J.K."/>
            <person name="Al-Bassam M.M."/>
            <person name="Zengler K."/>
        </authorList>
    </citation>
    <scope>NUCLEOTIDE SEQUENCE</scope>
</reference>
<accession>A0A0W8FZZ7</accession>
<dbReference type="SUPFAM" id="SSF144083">
    <property type="entry name" value="Magnesium transport protein CorA, transmembrane region"/>
    <property type="match status" value="1"/>
</dbReference>
<evidence type="ECO:0000256" key="9">
    <source>
        <dbReference type="ARBA" id="ARBA00023136"/>
    </source>
</evidence>
<dbReference type="CDD" id="cd12828">
    <property type="entry name" value="TmCorA-like_1"/>
    <property type="match status" value="1"/>
</dbReference>
<keyword evidence="5 12" id="KW-0812">Transmembrane</keyword>
<dbReference type="GO" id="GO:0015087">
    <property type="term" value="F:cobalt ion transmembrane transporter activity"/>
    <property type="evidence" value="ECO:0007669"/>
    <property type="project" value="InterPro"/>
</dbReference>
<evidence type="ECO:0000256" key="2">
    <source>
        <dbReference type="ARBA" id="ARBA00009765"/>
    </source>
</evidence>
<keyword evidence="8" id="KW-0406">Ion transport</keyword>
<dbReference type="GO" id="GO:0005886">
    <property type="term" value="C:plasma membrane"/>
    <property type="evidence" value="ECO:0007669"/>
    <property type="project" value="UniProtKB-SubCell"/>
</dbReference>
<comment type="subcellular location">
    <subcellularLocation>
        <location evidence="1">Cell membrane</location>
        <topology evidence="1">Multi-pass membrane protein</topology>
    </subcellularLocation>
</comment>
<evidence type="ECO:0000256" key="11">
    <source>
        <dbReference type="ARBA" id="ARBA00045497"/>
    </source>
</evidence>
<comment type="similarity">
    <text evidence="2">Belongs to the CorA metal ion transporter (MIT) (TC 1.A.35) family.</text>
</comment>
<dbReference type="SUPFAM" id="SSF143865">
    <property type="entry name" value="CorA soluble domain-like"/>
    <property type="match status" value="1"/>
</dbReference>
<dbReference type="InterPro" id="IPR045863">
    <property type="entry name" value="CorA_TM1_TM2"/>
</dbReference>
<evidence type="ECO:0000256" key="8">
    <source>
        <dbReference type="ARBA" id="ARBA00023065"/>
    </source>
</evidence>
<sequence>MKKITWEEKQDITYDQLSILFTSKFLFTFRDDSKEDFSSIYQRIEAGKNVFRKSKADYLFYVIIDYEIDRYFLVLEELSERIEEEQEMLLENPTQEDLKRIQSLKKEAYKIKHATRPLREAIAGIIRQESEFITSNNLIYFKDSLDHIIQVNEALETQRESITIMVDIYLSSVSNRMNEVMKMLTLIATIFIPLTFIAGVYGMNFENMPELHFKYAYFVVWGIMIVVGVSLVFYFKRKKWL</sequence>
<dbReference type="Pfam" id="PF01544">
    <property type="entry name" value="CorA"/>
    <property type="match status" value="1"/>
</dbReference>
<evidence type="ECO:0000256" key="12">
    <source>
        <dbReference type="SAM" id="Phobius"/>
    </source>
</evidence>
<evidence type="ECO:0000313" key="13">
    <source>
        <dbReference type="EMBL" id="KUG26484.1"/>
    </source>
</evidence>
<evidence type="ECO:0000256" key="1">
    <source>
        <dbReference type="ARBA" id="ARBA00004651"/>
    </source>
</evidence>
<evidence type="ECO:0000256" key="5">
    <source>
        <dbReference type="ARBA" id="ARBA00022692"/>
    </source>
</evidence>
<evidence type="ECO:0000256" key="4">
    <source>
        <dbReference type="ARBA" id="ARBA00022475"/>
    </source>
</evidence>
<comment type="function">
    <text evidence="11">Mediates influx of magnesium ions. Alternates between open and closed states. Activated by low cytoplasmic Mg(2+) levels. Inactive when cytoplasmic Mg(2+) levels are high.</text>
</comment>
<evidence type="ECO:0000256" key="7">
    <source>
        <dbReference type="ARBA" id="ARBA00022989"/>
    </source>
</evidence>
<dbReference type="InterPro" id="IPR002523">
    <property type="entry name" value="MgTranspt_CorA/ZnTranspt_ZntB"/>
</dbReference>
<proteinExistence type="inferred from homology"/>
<protein>
    <submittedName>
        <fullName evidence="13">Magnesium and cobalt transport protein cora</fullName>
    </submittedName>
</protein>
<evidence type="ECO:0000256" key="3">
    <source>
        <dbReference type="ARBA" id="ARBA00022448"/>
    </source>
</evidence>
<keyword evidence="4" id="KW-1003">Cell membrane</keyword>
<comment type="caution">
    <text evidence="13">The sequence shown here is derived from an EMBL/GenBank/DDBJ whole genome shotgun (WGS) entry which is preliminary data.</text>
</comment>
<dbReference type="PANTHER" id="PTHR46494:SF1">
    <property type="entry name" value="CORA FAMILY METAL ION TRANSPORTER (EUROFUNG)"/>
    <property type="match status" value="1"/>
</dbReference>
<dbReference type="GO" id="GO:0050897">
    <property type="term" value="F:cobalt ion binding"/>
    <property type="evidence" value="ECO:0007669"/>
    <property type="project" value="TreeGrafter"/>
</dbReference>
<evidence type="ECO:0000256" key="10">
    <source>
        <dbReference type="ARBA" id="ARBA00034269"/>
    </source>
</evidence>
<comment type="catalytic activity">
    <reaction evidence="10">
        <text>Mg(2+)(in) = Mg(2+)(out)</text>
        <dbReference type="Rhea" id="RHEA:29827"/>
        <dbReference type="ChEBI" id="CHEBI:18420"/>
    </reaction>
</comment>
<dbReference type="GO" id="GO:0015095">
    <property type="term" value="F:magnesium ion transmembrane transporter activity"/>
    <property type="evidence" value="ECO:0007669"/>
    <property type="project" value="InterPro"/>
</dbReference>
<keyword evidence="9 12" id="KW-0472">Membrane</keyword>
<keyword evidence="6" id="KW-0460">Magnesium</keyword>
<feature type="transmembrane region" description="Helical" evidence="12">
    <location>
        <begin position="183"/>
        <end position="203"/>
    </location>
</feature>
<dbReference type="FunFam" id="1.20.58.340:FF:000004">
    <property type="entry name" value="Magnesium transport protein CorA"/>
    <property type="match status" value="1"/>
</dbReference>
<dbReference type="GO" id="GO:0000287">
    <property type="term" value="F:magnesium ion binding"/>
    <property type="evidence" value="ECO:0007669"/>
    <property type="project" value="TreeGrafter"/>
</dbReference>
<dbReference type="AlphaFoldDB" id="A0A0W8FZZ7"/>
<feature type="transmembrane region" description="Helical" evidence="12">
    <location>
        <begin position="215"/>
        <end position="235"/>
    </location>
</feature>